<dbReference type="InterPro" id="IPR014720">
    <property type="entry name" value="dsRBD_dom"/>
</dbReference>
<dbReference type="PANTHER" id="PTHR23308">
    <property type="entry name" value="NUCLEAR INHIBITOR OF PROTEIN PHOSPHATASE-1"/>
    <property type="match status" value="1"/>
</dbReference>
<evidence type="ECO:0008006" key="5">
    <source>
        <dbReference type="Google" id="ProtNLM"/>
    </source>
</evidence>
<dbReference type="InterPro" id="IPR008984">
    <property type="entry name" value="SMAD_FHA_dom_sf"/>
</dbReference>
<dbReference type="AlphaFoldDB" id="A0A6A4JNY2"/>
<evidence type="ECO:0000313" key="3">
    <source>
        <dbReference type="EMBL" id="KAF6207796.1"/>
    </source>
</evidence>
<reference evidence="3" key="1">
    <citation type="journal article" date="2021" name="Mol. Ecol. Resour.">
        <title>Apolygus lucorum genome provides insights into omnivorousness and mesophyll feeding.</title>
        <authorList>
            <person name="Liu Y."/>
            <person name="Liu H."/>
            <person name="Wang H."/>
            <person name="Huang T."/>
            <person name="Liu B."/>
            <person name="Yang B."/>
            <person name="Yin L."/>
            <person name="Li B."/>
            <person name="Zhang Y."/>
            <person name="Zhang S."/>
            <person name="Jiang F."/>
            <person name="Zhang X."/>
            <person name="Ren Y."/>
            <person name="Wang B."/>
            <person name="Wang S."/>
            <person name="Lu Y."/>
            <person name="Wu K."/>
            <person name="Fan W."/>
            <person name="Wang G."/>
        </authorList>
    </citation>
    <scope>NUCLEOTIDE SEQUENCE</scope>
    <source>
        <strain evidence="3">12Hb</strain>
    </source>
</reference>
<dbReference type="OrthoDB" id="433755at2759"/>
<feature type="coiled-coil region" evidence="1">
    <location>
        <begin position="264"/>
        <end position="304"/>
    </location>
</feature>
<dbReference type="SMART" id="SM00358">
    <property type="entry name" value="DSRM"/>
    <property type="match status" value="1"/>
</dbReference>
<gene>
    <name evidence="3" type="ORF">GE061_016244</name>
</gene>
<evidence type="ECO:0000313" key="4">
    <source>
        <dbReference type="Proteomes" id="UP000466442"/>
    </source>
</evidence>
<dbReference type="Pfam" id="PF00035">
    <property type="entry name" value="dsrm"/>
    <property type="match status" value="1"/>
</dbReference>
<feature type="compositionally biased region" description="Polar residues" evidence="2">
    <location>
        <begin position="573"/>
        <end position="590"/>
    </location>
</feature>
<comment type="caution">
    <text evidence="3">The sequence shown here is derived from an EMBL/GenBank/DDBJ whole genome shotgun (WGS) entry which is preliminary data.</text>
</comment>
<keyword evidence="4" id="KW-1185">Reference proteome</keyword>
<dbReference type="SMART" id="SM00240">
    <property type="entry name" value="FHA"/>
    <property type="match status" value="1"/>
</dbReference>
<dbReference type="SUPFAM" id="SSF49879">
    <property type="entry name" value="SMAD/FHA domain"/>
    <property type="match status" value="1"/>
</dbReference>
<feature type="compositionally biased region" description="Polar residues" evidence="2">
    <location>
        <begin position="97"/>
        <end position="106"/>
    </location>
</feature>
<dbReference type="GO" id="GO:0003723">
    <property type="term" value="F:RNA binding"/>
    <property type="evidence" value="ECO:0007669"/>
    <property type="project" value="UniProtKB-UniRule"/>
</dbReference>
<accession>A0A6A4JNY2</accession>
<name>A0A6A4JNY2_APOLU</name>
<proteinExistence type="predicted"/>
<feature type="region of interest" description="Disordered" evidence="2">
    <location>
        <begin position="545"/>
        <end position="665"/>
    </location>
</feature>
<dbReference type="Proteomes" id="UP000466442">
    <property type="component" value="Unassembled WGS sequence"/>
</dbReference>
<feature type="compositionally biased region" description="Basic and acidic residues" evidence="2">
    <location>
        <begin position="108"/>
        <end position="121"/>
    </location>
</feature>
<dbReference type="PROSITE" id="PS50137">
    <property type="entry name" value="DS_RBD"/>
    <property type="match status" value="1"/>
</dbReference>
<feature type="compositionally biased region" description="Polar residues" evidence="2">
    <location>
        <begin position="654"/>
        <end position="665"/>
    </location>
</feature>
<dbReference type="SUPFAM" id="SSF54768">
    <property type="entry name" value="dsRNA-binding domain-like"/>
    <property type="match status" value="1"/>
</dbReference>
<dbReference type="InterPro" id="IPR000253">
    <property type="entry name" value="FHA_dom"/>
</dbReference>
<organism evidence="3 4">
    <name type="scientific">Apolygus lucorum</name>
    <name type="common">Small green plant bug</name>
    <name type="synonym">Lygocoris lucorum</name>
    <dbReference type="NCBI Taxonomy" id="248454"/>
    <lineage>
        <taxon>Eukaryota</taxon>
        <taxon>Metazoa</taxon>
        <taxon>Ecdysozoa</taxon>
        <taxon>Arthropoda</taxon>
        <taxon>Hexapoda</taxon>
        <taxon>Insecta</taxon>
        <taxon>Pterygota</taxon>
        <taxon>Neoptera</taxon>
        <taxon>Paraneoptera</taxon>
        <taxon>Hemiptera</taxon>
        <taxon>Heteroptera</taxon>
        <taxon>Panheteroptera</taxon>
        <taxon>Cimicomorpha</taxon>
        <taxon>Miridae</taxon>
        <taxon>Mirini</taxon>
        <taxon>Apolygus</taxon>
    </lineage>
</organism>
<dbReference type="PROSITE" id="PS50006">
    <property type="entry name" value="FHA_DOMAIN"/>
    <property type="match status" value="1"/>
</dbReference>
<feature type="region of interest" description="Disordered" evidence="2">
    <location>
        <begin position="97"/>
        <end position="136"/>
    </location>
</feature>
<feature type="compositionally biased region" description="Basic residues" evidence="2">
    <location>
        <begin position="623"/>
        <end position="632"/>
    </location>
</feature>
<dbReference type="GO" id="GO:0010468">
    <property type="term" value="P:regulation of gene expression"/>
    <property type="evidence" value="ECO:0007669"/>
    <property type="project" value="UniProtKB-ARBA"/>
</dbReference>
<dbReference type="CDD" id="cd19856">
    <property type="entry name" value="DSRM_Kanadaptin"/>
    <property type="match status" value="1"/>
</dbReference>
<evidence type="ECO:0000256" key="2">
    <source>
        <dbReference type="SAM" id="MobiDB-lite"/>
    </source>
</evidence>
<protein>
    <recommendedName>
        <fullName evidence="5">FHA domain-containing protein</fullName>
    </recommendedName>
</protein>
<dbReference type="Gene3D" id="2.60.200.20">
    <property type="match status" value="1"/>
</dbReference>
<sequence length="665" mass="75195">MNAYNVKLINFPIDLNHNRRVYKSGFVTIYKMEEADSTTGSCPVEETVTNQSDTFDASKSQDDDGGFKKPAINMHVLSKKNMLHRYMQNRKGFVQGGTLTSVSSSSDAEEKTESAKVEKVKSTPPQAPPPLKYEEPDWGGVPEDDYFLEEIKSGVIAKTIPLKSKSFFTFGRLETCDVPMAHPTVSRYHAVLQYRETPEGEDGPGFYLYDLGSTHGTFVNKYKVKSRVYGRIKVGHMIKVGCSSRFFILQGPEEDIEEESNLTFTELKQKREEELRQRKLKEEKEKEEEEMEKLRQEKLLEEKGISWGMTEDADEETDLSVNPYALVTNEELYIDDPKKALRLWFEREGEELNYEIEKAEKGMFVCKVVLPVDGEDGCDVTIENSGRNKRDAQVQCALDACRALDKLGVFRPTKRESKKAKKRNWEENDYYDSDEDSFFDRTGDLEEKRKKRMEKAGKISESVETYESLKAKYSIVIEDLEKAERAHAKILLKVSRAQADDSKDVDELDAFMANLKKAVPSKAEIKAAENEVEKLKKEEIRLRQLVNITKPATLPDLRPPAPSIIPASTPPSVSKQESTSPASAGSSKANEPQPKVVIGPPTPEPSQFVQPKPVTTDFAKAAKPPRQKKAKPQKVVEDDFEDLVWRPPKGQTGDGRTSLNDKLGY</sequence>
<dbReference type="CDD" id="cd22677">
    <property type="entry name" value="FHA_Kanadaptin"/>
    <property type="match status" value="1"/>
</dbReference>
<dbReference type="InterPro" id="IPR050923">
    <property type="entry name" value="Cell_Proc_Reg/RNA_Proc"/>
</dbReference>
<dbReference type="EMBL" id="WIXP02000007">
    <property type="protein sequence ID" value="KAF6207796.1"/>
    <property type="molecule type" value="Genomic_DNA"/>
</dbReference>
<dbReference type="Pfam" id="PF00498">
    <property type="entry name" value="FHA"/>
    <property type="match status" value="1"/>
</dbReference>
<evidence type="ECO:0000256" key="1">
    <source>
        <dbReference type="SAM" id="Coils"/>
    </source>
</evidence>
<keyword evidence="1" id="KW-0175">Coiled coil</keyword>
<dbReference type="Gene3D" id="3.30.160.20">
    <property type="match status" value="1"/>
</dbReference>